<feature type="transmembrane region" description="Helical" evidence="1">
    <location>
        <begin position="432"/>
        <end position="460"/>
    </location>
</feature>
<feature type="transmembrane region" description="Helical" evidence="1">
    <location>
        <begin position="34"/>
        <end position="52"/>
    </location>
</feature>
<feature type="transmembrane region" description="Helical" evidence="1">
    <location>
        <begin position="12"/>
        <end position="28"/>
    </location>
</feature>
<dbReference type="PANTHER" id="PTHR43849:SF2">
    <property type="entry name" value="BLL3936 PROTEIN"/>
    <property type="match status" value="1"/>
</dbReference>
<dbReference type="EMBL" id="CP019893">
    <property type="protein sequence ID" value="ARS90212.1"/>
    <property type="molecule type" value="Genomic_DNA"/>
</dbReference>
<proteinExistence type="predicted"/>
<dbReference type="NCBIfam" id="TIGR02123">
    <property type="entry name" value="TRAP_fused"/>
    <property type="match status" value="1"/>
</dbReference>
<keyword evidence="1" id="KW-0812">Transmembrane</keyword>
<dbReference type="GeneID" id="32894626"/>
<feature type="transmembrane region" description="Helical" evidence="1">
    <location>
        <begin position="493"/>
        <end position="518"/>
    </location>
</feature>
<feature type="transmembrane region" description="Helical" evidence="1">
    <location>
        <begin position="171"/>
        <end position="193"/>
    </location>
</feature>
<feature type="transmembrane region" description="Helical" evidence="1">
    <location>
        <begin position="359"/>
        <end position="380"/>
    </location>
</feature>
<evidence type="ECO:0000256" key="1">
    <source>
        <dbReference type="SAM" id="Phobius"/>
    </source>
</evidence>
<dbReference type="AlphaFoldDB" id="A0A2Z2HSV2"/>
<protein>
    <recommendedName>
        <fullName evidence="2">TRAP C4-dicarboxylate transport system permease DctM subunit domain-containing protein</fullName>
    </recommendedName>
</protein>
<feature type="transmembrane region" description="Helical" evidence="1">
    <location>
        <begin position="272"/>
        <end position="299"/>
    </location>
</feature>
<evidence type="ECO:0000259" key="2">
    <source>
        <dbReference type="Pfam" id="PF06808"/>
    </source>
</evidence>
<feature type="transmembrane region" description="Helical" evidence="1">
    <location>
        <begin position="119"/>
        <end position="141"/>
    </location>
</feature>
<feature type="transmembrane region" description="Helical" evidence="1">
    <location>
        <begin position="91"/>
        <end position="112"/>
    </location>
</feature>
<dbReference type="PANTHER" id="PTHR43849">
    <property type="entry name" value="BLL3936 PROTEIN"/>
    <property type="match status" value="1"/>
</dbReference>
<evidence type="ECO:0000313" key="4">
    <source>
        <dbReference type="Proteomes" id="UP000250088"/>
    </source>
</evidence>
<feature type="transmembrane region" description="Helical" evidence="1">
    <location>
        <begin position="559"/>
        <end position="576"/>
    </location>
</feature>
<evidence type="ECO:0000313" key="3">
    <source>
        <dbReference type="EMBL" id="ARS90212.1"/>
    </source>
</evidence>
<dbReference type="Pfam" id="PF06808">
    <property type="entry name" value="DctM"/>
    <property type="match status" value="1"/>
</dbReference>
<dbReference type="InterPro" id="IPR010656">
    <property type="entry name" value="DctM"/>
</dbReference>
<keyword evidence="4" id="KW-1185">Reference proteome</keyword>
<gene>
    <name evidence="3" type="ORF">B1756_11070</name>
</gene>
<dbReference type="OrthoDB" id="371890at2157"/>
<keyword evidence="1" id="KW-0472">Membrane</keyword>
<feature type="transmembrane region" description="Helical" evidence="1">
    <location>
        <begin position="596"/>
        <end position="627"/>
    </location>
</feature>
<feature type="transmembrane region" description="Helical" evidence="1">
    <location>
        <begin position="466"/>
        <end position="486"/>
    </location>
</feature>
<dbReference type="InterPro" id="IPR011853">
    <property type="entry name" value="TRAP_DctM-Dct_fused"/>
</dbReference>
<feature type="transmembrane region" description="Helical" evidence="1">
    <location>
        <begin position="530"/>
        <end position="547"/>
    </location>
</feature>
<feature type="transmembrane region" description="Helical" evidence="1">
    <location>
        <begin position="400"/>
        <end position="420"/>
    </location>
</feature>
<keyword evidence="1" id="KW-1133">Transmembrane helix</keyword>
<feature type="transmembrane region" description="Helical" evidence="1">
    <location>
        <begin position="59"/>
        <end position="79"/>
    </location>
</feature>
<feature type="transmembrane region" description="Helical" evidence="1">
    <location>
        <begin position="333"/>
        <end position="352"/>
    </location>
</feature>
<sequence length="646" mass="67436">MDLHSNESDTLYRAASVLFWIGIAYYALALPFDAARFAIAFVGGSLVLYLYPKVDRSRVGYLNGGLLVASVVTTGYFFYMYEVLNEARIGWNTTLDYVLATILIAIVVYLTYVEYGSTFLAVILVGLGYAYFGPLFPSWLYHSGLGIERLLQTGLLNMTGVYGNLTQTMGMWIALFLLYAGLIQGYGGIGILIRASQRLSTYVKSGVAQMAVIASIFVGSINGSATANTAITGSITIDVMKRNGLSGSKAASIESVASSGGQIMPPVMGAAAFFMASLLAIPFVDVLVAGVIPALVFYIPVVIGVHYGTKDQLSSDGSDLAEADTGSIDGAEISLVNVVGFAIPFALLIYLLAIAQYGVMYSALLTVVAMLTSGFAMNVAQNPPREALSAFTANTVDGAVIAAKTTAALTMIIVSISLIVELFMATGIPSKIALAILQISGGVLALAVILALAICIVIGMGMPTGAAYLLVAVLVAPTLTTEFGVADLAAHFFVMYGAVLSALTPPIAVGVIVASGIADSSFWETAKKSIILGFPLFLLPVVFIFQPDIAAADLSASRLLLGLNVLVGMIGLSYALNRPFDHGDGLPVNGYAPRAALAGLGLVSIFSPVTAVAFVTSVLVLALLLYLETLIGESVDGALSEAGSHR</sequence>
<dbReference type="KEGG" id="naj:B1756_11070"/>
<dbReference type="RefSeq" id="WP_086888589.1">
    <property type="nucleotide sequence ID" value="NZ_CP019893.1"/>
</dbReference>
<name>A0A2Z2HSV2_9EURY</name>
<reference evidence="4" key="1">
    <citation type="submission" date="2017-02" db="EMBL/GenBank/DDBJ databases">
        <title>Natronthermophilus aegyptiacus gen. nov.,sp. nov., an aerobic, extremely halophilic alkalithermophilic archaeon isolated from the athalassohaline Wadi An Natrun, Egypt.</title>
        <authorList>
            <person name="Zhao B."/>
        </authorList>
    </citation>
    <scope>NUCLEOTIDE SEQUENCE [LARGE SCALE GENOMIC DNA]</scope>
    <source>
        <strain evidence="4">JW/NM-HA 15</strain>
    </source>
</reference>
<dbReference type="Proteomes" id="UP000250088">
    <property type="component" value="Chromosome"/>
</dbReference>
<feature type="domain" description="TRAP C4-dicarboxylate transport system permease DctM subunit" evidence="2">
    <location>
        <begin position="135"/>
        <end position="548"/>
    </location>
</feature>
<organism evidence="3 4">
    <name type="scientific">Natrarchaeobaculum aegyptiacum</name>
    <dbReference type="NCBI Taxonomy" id="745377"/>
    <lineage>
        <taxon>Archaea</taxon>
        <taxon>Methanobacteriati</taxon>
        <taxon>Methanobacteriota</taxon>
        <taxon>Stenosarchaea group</taxon>
        <taxon>Halobacteria</taxon>
        <taxon>Halobacteriales</taxon>
        <taxon>Natrialbaceae</taxon>
        <taxon>Natrarchaeobaculum</taxon>
    </lineage>
</organism>
<accession>A0A2Z2HSV2</accession>